<name>J9FKK4_9ZZZZ</name>
<dbReference type="PROSITE" id="PS01305">
    <property type="entry name" value="MOAA_NIFB_PQQE"/>
    <property type="match status" value="1"/>
</dbReference>
<organism evidence="7">
    <name type="scientific">gut metagenome</name>
    <dbReference type="NCBI Taxonomy" id="749906"/>
    <lineage>
        <taxon>unclassified sequences</taxon>
        <taxon>metagenomes</taxon>
        <taxon>organismal metagenomes</taxon>
    </lineage>
</organism>
<dbReference type="EMBL" id="AMCI01009030">
    <property type="protein sequence ID" value="EJW90132.1"/>
    <property type="molecule type" value="Genomic_DNA"/>
</dbReference>
<keyword evidence="4" id="KW-0479">Metal-binding</keyword>
<dbReference type="GO" id="GO:0046872">
    <property type="term" value="F:metal ion binding"/>
    <property type="evidence" value="ECO:0007669"/>
    <property type="project" value="UniProtKB-KW"/>
</dbReference>
<dbReference type="AlphaFoldDB" id="J9FKK4"/>
<comment type="caution">
    <text evidence="7">The sequence shown here is derived from an EMBL/GenBank/DDBJ whole genome shotgun (WGS) entry which is preliminary data.</text>
</comment>
<proteinExistence type="predicted"/>
<dbReference type="SUPFAM" id="SSF102114">
    <property type="entry name" value="Radical SAM enzymes"/>
    <property type="match status" value="1"/>
</dbReference>
<protein>
    <recommendedName>
        <fullName evidence="8">Radical SAM protein</fullName>
    </recommendedName>
</protein>
<dbReference type="InterPro" id="IPR058240">
    <property type="entry name" value="rSAM_sf"/>
</dbReference>
<keyword evidence="5" id="KW-0408">Iron</keyword>
<accession>J9FKK4</accession>
<sequence>SEDLLNSIMDINSVSDLSSETLQILKTRGYITTKSQNEEFAYVARIAKALHRKCEVLSTVFTWVVTYNCNFRCPYCFEGRKNKDGNVRIVFTKEMVDNAYYAMDRI</sequence>
<evidence type="ECO:0000313" key="7">
    <source>
        <dbReference type="EMBL" id="EJW90132.1"/>
    </source>
</evidence>
<reference evidence="7" key="1">
    <citation type="journal article" date="2012" name="PLoS ONE">
        <title>Gene sets for utilization of primary and secondary nutrition supplies in the distal gut of endangered iberian lynx.</title>
        <authorList>
            <person name="Alcaide M."/>
            <person name="Messina E."/>
            <person name="Richter M."/>
            <person name="Bargiela R."/>
            <person name="Peplies J."/>
            <person name="Huws S.A."/>
            <person name="Newbold C.J."/>
            <person name="Golyshin P.N."/>
            <person name="Simon M.A."/>
            <person name="Lopez G."/>
            <person name="Yakimov M.M."/>
            <person name="Ferrer M."/>
        </authorList>
    </citation>
    <scope>NUCLEOTIDE SEQUENCE</scope>
</reference>
<evidence type="ECO:0000256" key="4">
    <source>
        <dbReference type="ARBA" id="ARBA00022723"/>
    </source>
</evidence>
<dbReference type="InterPro" id="IPR013785">
    <property type="entry name" value="Aldolase_TIM"/>
</dbReference>
<comment type="cofactor">
    <cofactor evidence="1">
        <name>[4Fe-4S] cluster</name>
        <dbReference type="ChEBI" id="CHEBI:49883"/>
    </cofactor>
</comment>
<evidence type="ECO:0000256" key="6">
    <source>
        <dbReference type="ARBA" id="ARBA00023014"/>
    </source>
</evidence>
<keyword evidence="2" id="KW-0004">4Fe-4S</keyword>
<feature type="non-terminal residue" evidence="7">
    <location>
        <position position="106"/>
    </location>
</feature>
<gene>
    <name evidence="7" type="ORF">EVA_21761</name>
</gene>
<evidence type="ECO:0000256" key="3">
    <source>
        <dbReference type="ARBA" id="ARBA00022691"/>
    </source>
</evidence>
<dbReference type="GO" id="GO:0051539">
    <property type="term" value="F:4 iron, 4 sulfur cluster binding"/>
    <property type="evidence" value="ECO:0007669"/>
    <property type="project" value="UniProtKB-KW"/>
</dbReference>
<evidence type="ECO:0000256" key="2">
    <source>
        <dbReference type="ARBA" id="ARBA00022485"/>
    </source>
</evidence>
<dbReference type="InterPro" id="IPR000385">
    <property type="entry name" value="MoaA_NifB_PqqE_Fe-S-bd_CS"/>
</dbReference>
<feature type="non-terminal residue" evidence="7">
    <location>
        <position position="1"/>
    </location>
</feature>
<evidence type="ECO:0000256" key="5">
    <source>
        <dbReference type="ARBA" id="ARBA00023004"/>
    </source>
</evidence>
<evidence type="ECO:0000256" key="1">
    <source>
        <dbReference type="ARBA" id="ARBA00001966"/>
    </source>
</evidence>
<dbReference type="Gene3D" id="3.20.20.70">
    <property type="entry name" value="Aldolase class I"/>
    <property type="match status" value="1"/>
</dbReference>
<dbReference type="GO" id="GO:0003824">
    <property type="term" value="F:catalytic activity"/>
    <property type="evidence" value="ECO:0007669"/>
    <property type="project" value="InterPro"/>
</dbReference>
<evidence type="ECO:0008006" key="8">
    <source>
        <dbReference type="Google" id="ProtNLM"/>
    </source>
</evidence>
<keyword evidence="3" id="KW-0949">S-adenosyl-L-methionine</keyword>
<keyword evidence="6" id="KW-0411">Iron-sulfur</keyword>